<feature type="region of interest" description="Disordered" evidence="1">
    <location>
        <begin position="646"/>
        <end position="750"/>
    </location>
</feature>
<feature type="compositionally biased region" description="Basic residues" evidence="1">
    <location>
        <begin position="787"/>
        <end position="797"/>
    </location>
</feature>
<dbReference type="GeneID" id="40315131"/>
<name>A0A422Q8A5_9TRYP</name>
<accession>A0A422Q8A5</accession>
<feature type="compositionally biased region" description="Basic residues" evidence="1">
    <location>
        <begin position="727"/>
        <end position="741"/>
    </location>
</feature>
<dbReference type="AlphaFoldDB" id="A0A422Q8A5"/>
<sequence>MRSANRCVGNVSQVEIETVANEDSDPDSDSSIENSVEYAPLGFSIVAGVPAKAQYKPKGVARSIDESEESDRELSFSDAPLVVTLQDNRSRALVQRRQEESIEAVESEPEVEPTEDDGKEEQLNAIVISNLVKRLRDPNAQVTTRDFENLEWDDPNFEDELKTLKQVATYIEVKETRLKMAKDNTLETSSVINQKIEDAVMTLPEITVVRVKDQAVEQARTYALPNKVGKETMTPAYPNKPLLGANSAKVIMVGSNGKVQVLTKEAYLGSRAARKTKMTESMLLTLDDSAAAMASKEAYLGSRAARKTRMTESMLLTLGDSAAAMASKEACVGSRDVEKKKRVDQLLSSQTNIPLTKEATFGEEEKPMRRKRKGNFCHQSVVISEVPDVCNDEIVETEYMNTEVLAGDTVEEFNKISRLPRQRQLSCRNPGICSVTEIVPDAPGRNHTAKEETAAPEKKTHEVARQRRRRVNKNRSITFADVVDTEEVEGVVEALEAQAISEPCQDKHSKESRGGKRTRHRHSRNDVSRSNISFSIIPDELADAIVEEDQATQVSLNATRNSGKSLTEKENPTIVPRRLTEATGAGDTGKANDGKSANKKRRHRHASACHRSRELECSLVPDAIWSEIAEREDALELTNRKSVAGAQLGEERSSGLHRGATDPTLRSLALGGSARRRNSFTGAHNKLNTSSNFAVLPEPEAGEAPDGGMGPRREAKATNDGESAPSAKRKTHKPRRARKNNPNRSSTSFVLVDEEEVVEMKEKVDENLDTSVSKRNVAKAGATRTALPRRRERRRKSAGGSMVSIEISGLETMEDTLDSTLNNTVKVSRVK</sequence>
<proteinExistence type="predicted"/>
<reference evidence="2 3" key="1">
    <citation type="journal article" date="2018" name="BMC Genomics">
        <title>Genomic comparison of Trypanosoma conorhini and Trypanosoma rangeli to Trypanosoma cruzi strains of high and low virulence.</title>
        <authorList>
            <person name="Bradwell K.R."/>
            <person name="Koparde V.N."/>
            <person name="Matveyev A.V."/>
            <person name="Serrano M.G."/>
            <person name="Alves J.M."/>
            <person name="Parikh H."/>
            <person name="Huang B."/>
            <person name="Lee V."/>
            <person name="Espinosa-Alvarez O."/>
            <person name="Ortiz P.A."/>
            <person name="Costa-Martins A.G."/>
            <person name="Teixeira M.M."/>
            <person name="Buck G.A."/>
        </authorList>
    </citation>
    <scope>NUCLEOTIDE SEQUENCE [LARGE SCALE GENOMIC DNA]</scope>
    <source>
        <strain evidence="2 3">025E</strain>
    </source>
</reference>
<dbReference type="Proteomes" id="UP000284403">
    <property type="component" value="Unassembled WGS sequence"/>
</dbReference>
<feature type="compositionally biased region" description="Polar residues" evidence="1">
    <location>
        <begin position="679"/>
        <end position="693"/>
    </location>
</feature>
<keyword evidence="3" id="KW-1185">Reference proteome</keyword>
<feature type="region of interest" description="Disordered" evidence="1">
    <location>
        <begin position="765"/>
        <end position="801"/>
    </location>
</feature>
<feature type="compositionally biased region" description="Acidic residues" evidence="1">
    <location>
        <begin position="20"/>
        <end position="30"/>
    </location>
</feature>
<evidence type="ECO:0000256" key="1">
    <source>
        <dbReference type="SAM" id="MobiDB-lite"/>
    </source>
</evidence>
<feature type="region of interest" description="Disordered" evidence="1">
    <location>
        <begin position="438"/>
        <end position="468"/>
    </location>
</feature>
<evidence type="ECO:0000313" key="3">
    <source>
        <dbReference type="Proteomes" id="UP000284403"/>
    </source>
</evidence>
<dbReference type="EMBL" id="MKKU01000052">
    <property type="protein sequence ID" value="RNF26212.1"/>
    <property type="molecule type" value="Genomic_DNA"/>
</dbReference>
<feature type="compositionally biased region" description="Basic residues" evidence="1">
    <location>
        <begin position="597"/>
        <end position="610"/>
    </location>
</feature>
<feature type="compositionally biased region" description="Basic and acidic residues" evidence="1">
    <location>
        <begin position="504"/>
        <end position="514"/>
    </location>
</feature>
<feature type="compositionally biased region" description="Basic and acidic residues" evidence="1">
    <location>
        <begin position="448"/>
        <end position="465"/>
    </location>
</feature>
<protein>
    <submittedName>
        <fullName evidence="2">Axoneme central apparatus protein</fullName>
    </submittedName>
</protein>
<evidence type="ECO:0000313" key="2">
    <source>
        <dbReference type="EMBL" id="RNF26212.1"/>
    </source>
</evidence>
<feature type="region of interest" description="Disordered" evidence="1">
    <location>
        <begin position="499"/>
        <end position="527"/>
    </location>
</feature>
<dbReference type="OrthoDB" id="263475at2759"/>
<gene>
    <name evidence="2" type="ORF">Tco025E_01520</name>
</gene>
<organism evidence="2 3">
    <name type="scientific">Trypanosoma conorhini</name>
    <dbReference type="NCBI Taxonomy" id="83891"/>
    <lineage>
        <taxon>Eukaryota</taxon>
        <taxon>Discoba</taxon>
        <taxon>Euglenozoa</taxon>
        <taxon>Kinetoplastea</taxon>
        <taxon>Metakinetoplastina</taxon>
        <taxon>Trypanosomatida</taxon>
        <taxon>Trypanosomatidae</taxon>
        <taxon>Trypanosoma</taxon>
    </lineage>
</organism>
<feature type="region of interest" description="Disordered" evidence="1">
    <location>
        <begin position="15"/>
        <end position="35"/>
    </location>
</feature>
<feature type="region of interest" description="Disordered" evidence="1">
    <location>
        <begin position="556"/>
        <end position="610"/>
    </location>
</feature>
<dbReference type="RefSeq" id="XP_029231418.1">
    <property type="nucleotide sequence ID" value="XM_029368458.1"/>
</dbReference>
<feature type="compositionally biased region" description="Polar residues" evidence="1">
    <location>
        <begin position="556"/>
        <end position="565"/>
    </location>
</feature>
<comment type="caution">
    <text evidence="2">The sequence shown here is derived from an EMBL/GenBank/DDBJ whole genome shotgun (WGS) entry which is preliminary data.</text>
</comment>